<reference evidence="1 2" key="1">
    <citation type="journal article" date="2012" name="ISME J.">
        <title>Genomic insights to SAR86, an abundant and uncultivated marine bacterial lineage.</title>
        <authorList>
            <person name="Dupont C.L."/>
            <person name="Rusch D.B."/>
            <person name="Yooseph S."/>
            <person name="Lombardo M.J."/>
            <person name="Richter R.A."/>
            <person name="Valas R."/>
            <person name="Novotny M."/>
            <person name="Yee-Greenbaum J."/>
            <person name="Selengut J.D."/>
            <person name="Haft D.H."/>
            <person name="Halpern A.L."/>
            <person name="Lasken R.S."/>
            <person name="Nealson K."/>
            <person name="Friedman R."/>
            <person name="Venter J.C."/>
        </authorList>
    </citation>
    <scope>NUCLEOTIDE SEQUENCE [LARGE SCALE GENOMIC DNA]</scope>
</reference>
<name>J4V2L7_9GAMM</name>
<dbReference type="Proteomes" id="UP000010116">
    <property type="component" value="Unassembled WGS sequence"/>
</dbReference>
<protein>
    <submittedName>
        <fullName evidence="1">Uncharacterized protein</fullName>
    </submittedName>
</protein>
<dbReference type="HOGENOM" id="CLU_3276473_0_0_6"/>
<organism evidence="1 2">
    <name type="scientific">SAR86 cluster bacterium SAR86B</name>
    <dbReference type="NCBI Taxonomy" id="1123867"/>
    <lineage>
        <taxon>Bacteria</taxon>
        <taxon>Pseudomonadati</taxon>
        <taxon>Pseudomonadota</taxon>
        <taxon>Gammaproteobacteria</taxon>
        <taxon>SAR86 cluster</taxon>
    </lineage>
</organism>
<sequence>MHKRLRQSIRDFGDILHQCFIHDLLRYLITSKMDLAKISII</sequence>
<dbReference type="EMBL" id="JH611187">
    <property type="protein sequence ID" value="EJP72782.1"/>
    <property type="molecule type" value="Genomic_DNA"/>
</dbReference>
<dbReference type="AlphaFoldDB" id="J4V2L7"/>
<evidence type="ECO:0000313" key="2">
    <source>
        <dbReference type="Proteomes" id="UP000010116"/>
    </source>
</evidence>
<evidence type="ECO:0000313" key="1">
    <source>
        <dbReference type="EMBL" id="EJP72782.1"/>
    </source>
</evidence>
<accession>J4V2L7</accession>
<gene>
    <name evidence="1" type="ORF">NT02SARS_1579</name>
</gene>
<proteinExistence type="predicted"/>